<dbReference type="EMBL" id="UYRW01000936">
    <property type="protein sequence ID" value="VDK72397.1"/>
    <property type="molecule type" value="Genomic_DNA"/>
</dbReference>
<accession>A0A182E8B4</accession>
<reference evidence="3 4" key="2">
    <citation type="submission" date="2018-08" db="EMBL/GenBank/DDBJ databases">
        <authorList>
            <person name="Laetsch R D."/>
            <person name="Stevens L."/>
            <person name="Kumar S."/>
            <person name="Blaxter L. M."/>
        </authorList>
    </citation>
    <scope>NUCLEOTIDE SEQUENCE [LARGE SCALE GENOMIC DNA]</scope>
</reference>
<dbReference type="Proteomes" id="UP000271087">
    <property type="component" value="Unassembled WGS sequence"/>
</dbReference>
<dbReference type="GO" id="GO:0003723">
    <property type="term" value="F:RNA binding"/>
    <property type="evidence" value="ECO:0007669"/>
    <property type="project" value="TreeGrafter"/>
</dbReference>
<comment type="catalytic activity">
    <reaction evidence="1">
        <text>ATP + H2O = ADP + phosphate + H(+)</text>
        <dbReference type="Rhea" id="RHEA:13065"/>
        <dbReference type="ChEBI" id="CHEBI:15377"/>
        <dbReference type="ChEBI" id="CHEBI:15378"/>
        <dbReference type="ChEBI" id="CHEBI:30616"/>
        <dbReference type="ChEBI" id="CHEBI:43474"/>
        <dbReference type="ChEBI" id="CHEBI:456216"/>
        <dbReference type="EC" id="3.6.4.13"/>
    </reaction>
</comment>
<keyword evidence="2" id="KW-0175">Coiled coil</keyword>
<dbReference type="STRING" id="42157.A0A182E8B4"/>
<dbReference type="GO" id="GO:0071013">
    <property type="term" value="C:catalytic step 2 spliceosome"/>
    <property type="evidence" value="ECO:0007669"/>
    <property type="project" value="TreeGrafter"/>
</dbReference>
<name>A0A182E8B4_ONCOC</name>
<evidence type="ECO:0000256" key="2">
    <source>
        <dbReference type="SAM" id="Coils"/>
    </source>
</evidence>
<evidence type="ECO:0000313" key="5">
    <source>
        <dbReference type="WBParaSite" id="nOo.2.0.1.t04269-RA"/>
    </source>
</evidence>
<sequence length="438" mass="50446">MATFLEQWVNDELYKLVGCSNHTAVQFILALARKSTDAGNLLERLRNTDTMEDTPAVRKFASELIARVPHAAVKTEKIIRPSAAELHAKEIMRLNRSLKTIESDDEENIPSKKRKENKKAKNKLLVKESASDEMDRINAEEEQDLRERDELAARIRQRDKEKTRNIVTKSEKKAAEEAAKRLKLETKDRTEIVSQLREESRKQYLSKRKDDKLDELEKIVEDDKHFFADERLTEREKSEMKYRKDILEYARQHERAADFLKIKRYHVPDAKVKSIPVDSLEDADEIPKGDGKRWEDDRLAAAITKYGAKDKKRNEFDMVLDDEKIDFIQAFQMPGTSDTEGEVISVAQKKKLTLAETRKSLPVYTYRDEFIQAVHDHQVLIIEGETGSGKTTQLPQYLYESGFCANKMKVGCTQPRRVAAMSVATRVAEEMGVKLGIE</sequence>
<dbReference type="WBParaSite" id="nOo.2.0.1.t04269-RA">
    <property type="protein sequence ID" value="nOo.2.0.1.t04269-RA"/>
    <property type="gene ID" value="nOo.2.0.1.g04269"/>
</dbReference>
<evidence type="ECO:0000313" key="3">
    <source>
        <dbReference type="EMBL" id="VDK72397.1"/>
    </source>
</evidence>
<keyword evidence="4" id="KW-1185">Reference proteome</keyword>
<evidence type="ECO:0000313" key="4">
    <source>
        <dbReference type="Proteomes" id="UP000271087"/>
    </source>
</evidence>
<organism evidence="5">
    <name type="scientific">Onchocerca ochengi</name>
    <name type="common">Filarial nematode worm</name>
    <dbReference type="NCBI Taxonomy" id="42157"/>
    <lineage>
        <taxon>Eukaryota</taxon>
        <taxon>Metazoa</taxon>
        <taxon>Ecdysozoa</taxon>
        <taxon>Nematoda</taxon>
        <taxon>Chromadorea</taxon>
        <taxon>Rhabditida</taxon>
        <taxon>Spirurina</taxon>
        <taxon>Spiruromorpha</taxon>
        <taxon>Filarioidea</taxon>
        <taxon>Onchocercidae</taxon>
        <taxon>Onchocerca</taxon>
    </lineage>
</organism>
<dbReference type="PANTHER" id="PTHR18934:SF83">
    <property type="entry name" value="PRE-MRNA-SPLICING FACTOR ATP-DEPENDENT RNA HELICASE DHX16"/>
    <property type="match status" value="1"/>
</dbReference>
<reference evidence="5" key="1">
    <citation type="submission" date="2016-06" db="UniProtKB">
        <authorList>
            <consortium name="WormBaseParasite"/>
        </authorList>
    </citation>
    <scope>IDENTIFICATION</scope>
</reference>
<dbReference type="AlphaFoldDB" id="A0A182E8B4"/>
<feature type="coiled-coil region" evidence="2">
    <location>
        <begin position="127"/>
        <end position="185"/>
    </location>
</feature>
<proteinExistence type="predicted"/>
<evidence type="ECO:0000256" key="1">
    <source>
        <dbReference type="ARBA" id="ARBA00047984"/>
    </source>
</evidence>
<gene>
    <name evidence="3" type="ORF">NOO_LOCUS4269</name>
</gene>
<dbReference type="SUPFAM" id="SSF52540">
    <property type="entry name" value="P-loop containing nucleoside triphosphate hydrolases"/>
    <property type="match status" value="1"/>
</dbReference>
<dbReference type="InterPro" id="IPR027417">
    <property type="entry name" value="P-loop_NTPase"/>
</dbReference>
<dbReference type="OrthoDB" id="10253254at2759"/>
<dbReference type="GO" id="GO:0003724">
    <property type="term" value="F:RNA helicase activity"/>
    <property type="evidence" value="ECO:0007669"/>
    <property type="project" value="UniProtKB-EC"/>
</dbReference>
<dbReference type="PANTHER" id="PTHR18934">
    <property type="entry name" value="ATP-DEPENDENT RNA HELICASE"/>
    <property type="match status" value="1"/>
</dbReference>
<protein>
    <submittedName>
        <fullName evidence="5">Helicase ATP-binding domain-containing protein</fullName>
    </submittedName>
</protein>
<dbReference type="Gene3D" id="3.40.50.300">
    <property type="entry name" value="P-loop containing nucleotide triphosphate hydrolases"/>
    <property type="match status" value="1"/>
</dbReference>